<sequence length="162" mass="17844">MEAVKEYVERMWRARSSRSKGLTLERSRATCSIKIKIKSRCQGAAVTELSRQHVIRHHHDLLVDCTKPSSHVALLTSRKHHLPLSPAAPAVASRIAKFAPPKSLSGISWGFWWCKLGNPAGSSDKVVAGEWLEKLGTTGIHYSALATISPCGTSQLEVVWCF</sequence>
<organism evidence="1 2">
    <name type="scientific">Portunus trituberculatus</name>
    <name type="common">Swimming crab</name>
    <name type="synonym">Neptunus trituberculatus</name>
    <dbReference type="NCBI Taxonomy" id="210409"/>
    <lineage>
        <taxon>Eukaryota</taxon>
        <taxon>Metazoa</taxon>
        <taxon>Ecdysozoa</taxon>
        <taxon>Arthropoda</taxon>
        <taxon>Crustacea</taxon>
        <taxon>Multicrustacea</taxon>
        <taxon>Malacostraca</taxon>
        <taxon>Eumalacostraca</taxon>
        <taxon>Eucarida</taxon>
        <taxon>Decapoda</taxon>
        <taxon>Pleocyemata</taxon>
        <taxon>Brachyura</taxon>
        <taxon>Eubrachyura</taxon>
        <taxon>Portunoidea</taxon>
        <taxon>Portunidae</taxon>
        <taxon>Portuninae</taxon>
        <taxon>Portunus</taxon>
    </lineage>
</organism>
<reference evidence="1 2" key="1">
    <citation type="submission" date="2019-05" db="EMBL/GenBank/DDBJ databases">
        <title>Another draft genome of Portunus trituberculatus and its Hox gene families provides insights of decapod evolution.</title>
        <authorList>
            <person name="Jeong J.-H."/>
            <person name="Song I."/>
            <person name="Kim S."/>
            <person name="Choi T."/>
            <person name="Kim D."/>
            <person name="Ryu S."/>
            <person name="Kim W."/>
        </authorList>
    </citation>
    <scope>NUCLEOTIDE SEQUENCE [LARGE SCALE GENOMIC DNA]</scope>
    <source>
        <tissue evidence="1">Muscle</tissue>
    </source>
</reference>
<name>A0A5B7HFX0_PORTR</name>
<evidence type="ECO:0000313" key="2">
    <source>
        <dbReference type="Proteomes" id="UP000324222"/>
    </source>
</evidence>
<protein>
    <submittedName>
        <fullName evidence="1">Uncharacterized protein</fullName>
    </submittedName>
</protein>
<evidence type="ECO:0000313" key="1">
    <source>
        <dbReference type="EMBL" id="MPC68187.1"/>
    </source>
</evidence>
<comment type="caution">
    <text evidence="1">The sequence shown here is derived from an EMBL/GenBank/DDBJ whole genome shotgun (WGS) entry which is preliminary data.</text>
</comment>
<dbReference type="AlphaFoldDB" id="A0A5B7HFX0"/>
<dbReference type="EMBL" id="VSRR010027439">
    <property type="protein sequence ID" value="MPC68187.1"/>
    <property type="molecule type" value="Genomic_DNA"/>
</dbReference>
<gene>
    <name evidence="1" type="ORF">E2C01_062384</name>
</gene>
<keyword evidence="2" id="KW-1185">Reference proteome</keyword>
<dbReference type="Proteomes" id="UP000324222">
    <property type="component" value="Unassembled WGS sequence"/>
</dbReference>
<accession>A0A5B7HFX0</accession>
<proteinExistence type="predicted"/>